<dbReference type="OrthoDB" id="3923593at2759"/>
<feature type="signal peptide" evidence="1">
    <location>
        <begin position="1"/>
        <end position="19"/>
    </location>
</feature>
<dbReference type="EMBL" id="WWBZ02000082">
    <property type="protein sequence ID" value="KAF4301520.1"/>
    <property type="molecule type" value="Genomic_DNA"/>
</dbReference>
<evidence type="ECO:0000256" key="1">
    <source>
        <dbReference type="SAM" id="SignalP"/>
    </source>
</evidence>
<evidence type="ECO:0000313" key="3">
    <source>
        <dbReference type="EMBL" id="KAF4305450.1"/>
    </source>
</evidence>
<organism evidence="2 4">
    <name type="scientific">Botryosphaeria dothidea</name>
    <dbReference type="NCBI Taxonomy" id="55169"/>
    <lineage>
        <taxon>Eukaryota</taxon>
        <taxon>Fungi</taxon>
        <taxon>Dikarya</taxon>
        <taxon>Ascomycota</taxon>
        <taxon>Pezizomycotina</taxon>
        <taxon>Dothideomycetes</taxon>
        <taxon>Dothideomycetes incertae sedis</taxon>
        <taxon>Botryosphaeriales</taxon>
        <taxon>Botryosphaeriaceae</taxon>
        <taxon>Botryosphaeria</taxon>
    </lineage>
</organism>
<evidence type="ECO:0008006" key="5">
    <source>
        <dbReference type="Google" id="ProtNLM"/>
    </source>
</evidence>
<accession>A0A8H4IHR0</accession>
<evidence type="ECO:0000313" key="2">
    <source>
        <dbReference type="EMBL" id="KAF4301520.1"/>
    </source>
</evidence>
<proteinExistence type="predicted"/>
<sequence length="478" mass="48823">MQFLKLAAALAALVSATLALEHGSYVLLGGMALAERQYEPEYTTSIVIVDVIPAITTSVVFSTYEVTVTSCPSTVSNCPTLSASVITSFVPVSTTVCPVTLTSSHISEVTTSWTYSTEYPTESSISLPSVPTFTIPSDTALPWATDASSSSSTFTLLPPSPTSPIAGTTFTSSVTSAPDFTSISLFWPPVTASFGLPPTIISTHSDTITLGGPSTLATSTTTYTLSVVYSSGFTTYYAPTSVIPLASSGLPASGVSLSDYTTSYPLSTALPESTDYATSSLDSALPESSFYPLTSTSIPLEISSTLVVNSTTWLSSFFPSITGSYSDATTVLPTDASTALPASSGLDTTEVSSYTPVTVITIGTLTSSALIPETGTGDSSAALPASTDASSTSTWTTPIIPPYVPTIGNGTTLLITVTNSLGSTASSTAAPVTTGYGNVSSALPVPTAPMSIFQGVGIKHTVEASAVTIILALMAAFL</sequence>
<dbReference type="AlphaFoldDB" id="A0A8H4IHR0"/>
<keyword evidence="4" id="KW-1185">Reference proteome</keyword>
<feature type="chain" id="PRO_5036266345" description="Extracellular serine-threonine rich protein" evidence="1">
    <location>
        <begin position="20"/>
        <end position="478"/>
    </location>
</feature>
<keyword evidence="1" id="KW-0732">Signal</keyword>
<dbReference type="Proteomes" id="UP000572817">
    <property type="component" value="Unassembled WGS sequence"/>
</dbReference>
<evidence type="ECO:0000313" key="4">
    <source>
        <dbReference type="Proteomes" id="UP000572817"/>
    </source>
</evidence>
<comment type="caution">
    <text evidence="2">The sequence shown here is derived from an EMBL/GenBank/DDBJ whole genome shotgun (WGS) entry which is preliminary data.</text>
</comment>
<protein>
    <recommendedName>
        <fullName evidence="5">Extracellular serine-threonine rich protein</fullName>
    </recommendedName>
</protein>
<gene>
    <name evidence="3" type="ORF">GTA08_BOTSDO06868</name>
    <name evidence="2" type="ORF">GTA08_BOTSDO11063</name>
</gene>
<reference evidence="2 4" key="1">
    <citation type="submission" date="2020-04" db="EMBL/GenBank/DDBJ databases">
        <title>Genome Assembly and Annotation of Botryosphaeria dothidea sdau 11-99, a Latent Pathogen of Apple Fruit Ring Rot in China.</title>
        <authorList>
            <person name="Yu C."/>
            <person name="Diao Y."/>
            <person name="Lu Q."/>
            <person name="Zhao J."/>
            <person name="Cui S."/>
            <person name="Peng C."/>
            <person name="He B."/>
            <person name="Liu H."/>
        </authorList>
    </citation>
    <scope>NUCLEOTIDE SEQUENCE [LARGE SCALE GENOMIC DNA]</scope>
    <source>
        <strain evidence="2">Sdau11-99</strain>
        <strain evidence="4">sdau11-99</strain>
    </source>
</reference>
<name>A0A8H4IHR0_9PEZI</name>
<dbReference type="EMBL" id="WWBZ02000040">
    <property type="protein sequence ID" value="KAF4305450.1"/>
    <property type="molecule type" value="Genomic_DNA"/>
</dbReference>